<comment type="caution">
    <text evidence="1">The sequence shown here is derived from an EMBL/GenBank/DDBJ whole genome shotgun (WGS) entry which is preliminary data.</text>
</comment>
<proteinExistence type="predicted"/>
<name>A0AAW7YTF7_9STAP</name>
<dbReference type="InterPro" id="IPR009507">
    <property type="entry name" value="UPF0435"/>
</dbReference>
<gene>
    <name evidence="1" type="ORF">Q4528_09690</name>
</gene>
<organism evidence="1 2">
    <name type="scientific">Staphylococcus pasteuri_A</name>
    <dbReference type="NCBI Taxonomy" id="3062664"/>
    <lineage>
        <taxon>Bacteria</taxon>
        <taxon>Bacillati</taxon>
        <taxon>Bacillota</taxon>
        <taxon>Bacilli</taxon>
        <taxon>Bacillales</taxon>
        <taxon>Staphylococcaceae</taxon>
        <taxon>Staphylococcus</taxon>
    </lineage>
</organism>
<accession>A0AAW7YTF7</accession>
<evidence type="ECO:0000313" key="2">
    <source>
        <dbReference type="Proteomes" id="UP001170310"/>
    </source>
</evidence>
<protein>
    <submittedName>
        <fullName evidence="1">DUF1128 domain-containing protein</fullName>
    </submittedName>
</protein>
<sequence>MITEIRQKLNIVNKALIDPDKFKDADQNEIKEIHQFVTSKDSFSPSEVTAIADALGELRQ</sequence>
<dbReference type="GeneID" id="72469996"/>
<dbReference type="EMBL" id="JAUOQO010000008">
    <property type="protein sequence ID" value="MDO6574434.1"/>
    <property type="molecule type" value="Genomic_DNA"/>
</dbReference>
<evidence type="ECO:0000313" key="1">
    <source>
        <dbReference type="EMBL" id="MDO6574434.1"/>
    </source>
</evidence>
<dbReference type="RefSeq" id="WP_037555624.1">
    <property type="nucleotide sequence ID" value="NZ_JAUOQO010000008.1"/>
</dbReference>
<reference evidence="1" key="1">
    <citation type="submission" date="2023-07" db="EMBL/GenBank/DDBJ databases">
        <title>Genome content predicts the carbon catabolic preferences of heterotrophic bacteria.</title>
        <authorList>
            <person name="Gralka M."/>
        </authorList>
    </citation>
    <scope>NUCLEOTIDE SEQUENCE</scope>
    <source>
        <strain evidence="1">E2R20</strain>
    </source>
</reference>
<dbReference type="AlphaFoldDB" id="A0AAW7YTF7"/>
<keyword evidence="2" id="KW-1185">Reference proteome</keyword>
<dbReference type="Pfam" id="PF06569">
    <property type="entry name" value="DUF1128"/>
    <property type="match status" value="1"/>
</dbReference>
<dbReference type="Proteomes" id="UP001170310">
    <property type="component" value="Unassembled WGS sequence"/>
</dbReference>